<evidence type="ECO:0000313" key="2">
    <source>
        <dbReference type="Proteomes" id="UP000605897"/>
    </source>
</evidence>
<evidence type="ECO:0000313" key="1">
    <source>
        <dbReference type="EMBL" id="GHF29249.1"/>
    </source>
</evidence>
<reference evidence="2" key="1">
    <citation type="journal article" date="2019" name="Int. J. Syst. Evol. Microbiol.">
        <title>The Global Catalogue of Microorganisms (GCM) 10K type strain sequencing project: providing services to taxonomists for standard genome sequencing and annotation.</title>
        <authorList>
            <consortium name="The Broad Institute Genomics Platform"/>
            <consortium name="The Broad Institute Genome Sequencing Center for Infectious Disease"/>
            <person name="Wu L."/>
            <person name="Ma J."/>
        </authorList>
    </citation>
    <scope>NUCLEOTIDE SEQUENCE [LARGE SCALE GENOMIC DNA]</scope>
    <source>
        <strain evidence="2">CGMCC 4.7677</strain>
    </source>
</reference>
<gene>
    <name evidence="1" type="ORF">GCM10017786_74230</name>
</gene>
<dbReference type="Gene3D" id="3.10.450.50">
    <property type="match status" value="1"/>
</dbReference>
<comment type="caution">
    <text evidence="1">The sequence shown here is derived from an EMBL/GenBank/DDBJ whole genome shotgun (WGS) entry which is preliminary data.</text>
</comment>
<dbReference type="PANTHER" id="PTHR38436">
    <property type="entry name" value="POLYKETIDE CYCLASE SNOAL-LIKE DOMAIN"/>
    <property type="match status" value="1"/>
</dbReference>
<dbReference type="InterPro" id="IPR009959">
    <property type="entry name" value="Cyclase_SnoaL-like"/>
</dbReference>
<protein>
    <recommendedName>
        <fullName evidence="3">Ester cyclase</fullName>
    </recommendedName>
</protein>
<dbReference type="SUPFAM" id="SSF54427">
    <property type="entry name" value="NTF2-like"/>
    <property type="match status" value="1"/>
</dbReference>
<dbReference type="InterPro" id="IPR032710">
    <property type="entry name" value="NTF2-like_dom_sf"/>
</dbReference>
<proteinExistence type="predicted"/>
<dbReference type="Pfam" id="PF07366">
    <property type="entry name" value="SnoaL"/>
    <property type="match status" value="1"/>
</dbReference>
<keyword evidence="2" id="KW-1185">Reference proteome</keyword>
<dbReference type="EMBL" id="BNAU01000013">
    <property type="protein sequence ID" value="GHF29249.1"/>
    <property type="molecule type" value="Genomic_DNA"/>
</dbReference>
<accession>A0ABQ3JJV5</accession>
<dbReference type="Proteomes" id="UP000605897">
    <property type="component" value="Unassembled WGS sequence"/>
</dbReference>
<sequence>MTGIFQSALGGGRALLVGWILLDERLHRYPLDDGQVAPTRLGNAIRRFEEYGHDRYRLDSQVLWHELNAAVLEPVRKQTDEAQRSVDSFVCLLYGHLVVAGAAAIEYRLAVVATDEWAGAVRAMVDLGRHPLATAFALTLPPDARQERAMWRLFGELVTTGTRRRAAGHLSPGLSALAKRPGRGRRWKVPGTTTSTAREGLVYARMNTLIGDPARIDEVTHYLETTVRPFVEAQAGNRGLAVLTNSELGIAVAGTYWDSAESMTLSEHAVEASRKEAAELAEGMVTVDHFEVPVFVRRSRPGPGAGVRMTTIDCPPGEVGAAIQAFRENAVPGLMKMEGLCSAQMLVDRELGRCLVIAAYENMDYLAGSRAAVARLRADTLTRIHAQVRSVGEYQLLFTTVREGGTNSLTQRWTDLWNAGDREGWQGMTNQTAFELRAPGGFRLAGREALDAEWSTWHDAFPDNQIAVVSIHGDENGGVLEGRFQGTHTGPLVSPAGEIAPTQRTVDIPFCEVHRVRAGQMTDSHLYFDQLELLTQLGKLDS</sequence>
<dbReference type="RefSeq" id="WP_191249342.1">
    <property type="nucleotide sequence ID" value="NZ_BNAU01000013.1"/>
</dbReference>
<organism evidence="1 2">
    <name type="scientific">Amycolatopsis deserti</name>
    <dbReference type="NCBI Taxonomy" id="185696"/>
    <lineage>
        <taxon>Bacteria</taxon>
        <taxon>Bacillati</taxon>
        <taxon>Actinomycetota</taxon>
        <taxon>Actinomycetes</taxon>
        <taxon>Pseudonocardiales</taxon>
        <taxon>Pseudonocardiaceae</taxon>
        <taxon>Amycolatopsis</taxon>
    </lineage>
</organism>
<evidence type="ECO:0008006" key="3">
    <source>
        <dbReference type="Google" id="ProtNLM"/>
    </source>
</evidence>
<dbReference type="PANTHER" id="PTHR38436:SF1">
    <property type="entry name" value="ESTER CYCLASE"/>
    <property type="match status" value="1"/>
</dbReference>
<name>A0ABQ3JJV5_9PSEU</name>